<evidence type="ECO:0000313" key="3">
    <source>
        <dbReference type="Proteomes" id="UP000740754"/>
    </source>
</evidence>
<dbReference type="PROSITE" id="PS51257">
    <property type="entry name" value="PROKAR_LIPOPROTEIN"/>
    <property type="match status" value="1"/>
</dbReference>
<keyword evidence="3" id="KW-1185">Reference proteome</keyword>
<organism evidence="2 3">
    <name type="scientific">Marichromatium bheemlicum</name>
    <dbReference type="NCBI Taxonomy" id="365339"/>
    <lineage>
        <taxon>Bacteria</taxon>
        <taxon>Pseudomonadati</taxon>
        <taxon>Pseudomonadota</taxon>
        <taxon>Gammaproteobacteria</taxon>
        <taxon>Chromatiales</taxon>
        <taxon>Chromatiaceae</taxon>
        <taxon>Marichromatium</taxon>
    </lineage>
</organism>
<comment type="caution">
    <text evidence="2">The sequence shown here is derived from an EMBL/GenBank/DDBJ whole genome shotgun (WGS) entry which is preliminary data.</text>
</comment>
<dbReference type="Proteomes" id="UP000740754">
    <property type="component" value="Unassembled WGS sequence"/>
</dbReference>
<keyword evidence="1" id="KW-0732">Signal</keyword>
<feature type="signal peptide" evidence="1">
    <location>
        <begin position="1"/>
        <end position="18"/>
    </location>
</feature>
<evidence type="ECO:0000313" key="2">
    <source>
        <dbReference type="EMBL" id="NKN31932.1"/>
    </source>
</evidence>
<evidence type="ECO:0008006" key="4">
    <source>
        <dbReference type="Google" id="ProtNLM"/>
    </source>
</evidence>
<protein>
    <recommendedName>
        <fullName evidence="4">Lipoprotein</fullName>
    </recommendedName>
</protein>
<sequence>MSRIVVLMVLLSLLAGCAALVPPTRVGGIAVDVPAEEYGRRLCQHLEIEAYASCVSQVLDHLERPRPELPAPGRSTSGPVVAVVEGEVFHGDYRSTLFSGSLRLASPQTRCRGGYSAFAGDADAIYEFHCEDGRSGWADLMRDLSGRSGIGRLAFSDGRAGELVFGHAPLGSAEPYPYRP</sequence>
<evidence type="ECO:0000256" key="1">
    <source>
        <dbReference type="SAM" id="SignalP"/>
    </source>
</evidence>
<dbReference type="RefSeq" id="WP_168665951.1">
    <property type="nucleotide sequence ID" value="NZ_JAAXKX010000002.1"/>
</dbReference>
<name>A0ABX1I6S3_9GAMM</name>
<accession>A0ABX1I6S3</accession>
<dbReference type="EMBL" id="JAAXKX010000002">
    <property type="protein sequence ID" value="NKN31932.1"/>
    <property type="molecule type" value="Genomic_DNA"/>
</dbReference>
<proteinExistence type="predicted"/>
<gene>
    <name evidence="2" type="ORF">HF203_01655</name>
</gene>
<reference evidence="2 3" key="1">
    <citation type="submission" date="2020-04" db="EMBL/GenBank/DDBJ databases">
        <title>Draft Whole-Genome sequence of Marichromatium bheemlicum DSM 18632, type strain.</title>
        <authorList>
            <person name="Kyndt J.A."/>
            <person name="Meyer T.E."/>
        </authorList>
    </citation>
    <scope>NUCLEOTIDE SEQUENCE [LARGE SCALE GENOMIC DNA]</scope>
    <source>
        <strain evidence="2 3">DSM 18632</strain>
    </source>
</reference>
<feature type="chain" id="PRO_5045657500" description="Lipoprotein" evidence="1">
    <location>
        <begin position="19"/>
        <end position="180"/>
    </location>
</feature>